<proteinExistence type="predicted"/>
<feature type="compositionally biased region" description="Acidic residues" evidence="4">
    <location>
        <begin position="245"/>
        <end position="255"/>
    </location>
</feature>
<reference evidence="7" key="1">
    <citation type="journal article" date="2015" name="Proc. Natl. Acad. Sci. U.S.A.">
        <title>Genome sequence of the Asian Tiger mosquito, Aedes albopictus, reveals insights into its biology, genetics, and evolution.</title>
        <authorList>
            <person name="Chen X.G."/>
            <person name="Jiang X."/>
            <person name="Gu J."/>
            <person name="Xu M."/>
            <person name="Wu Y."/>
            <person name="Deng Y."/>
            <person name="Zhang C."/>
            <person name="Bonizzoni M."/>
            <person name="Dermauw W."/>
            <person name="Vontas J."/>
            <person name="Armbruster P."/>
            <person name="Huang X."/>
            <person name="Yang Y."/>
            <person name="Zhang H."/>
            <person name="He W."/>
            <person name="Peng H."/>
            <person name="Liu Y."/>
            <person name="Wu K."/>
            <person name="Chen J."/>
            <person name="Lirakis M."/>
            <person name="Topalis P."/>
            <person name="Van Leeuwen T."/>
            <person name="Hall A.B."/>
            <person name="Jiang X."/>
            <person name="Thorpe C."/>
            <person name="Mueller R.L."/>
            <person name="Sun C."/>
            <person name="Waterhouse R.M."/>
            <person name="Yan G."/>
            <person name="Tu Z.J."/>
            <person name="Fang X."/>
            <person name="James A.A."/>
        </authorList>
    </citation>
    <scope>NUCLEOTIDE SEQUENCE [LARGE SCALE GENOMIC DNA]</scope>
    <source>
        <strain evidence="7">Foshan</strain>
    </source>
</reference>
<dbReference type="Gene3D" id="3.30.40.10">
    <property type="entry name" value="Zinc/RING finger domain, C3HC4 (zinc finger)"/>
    <property type="match status" value="1"/>
</dbReference>
<dbReference type="RefSeq" id="XP_062711270.1">
    <property type="nucleotide sequence ID" value="XM_062855286.1"/>
</dbReference>
<accession>A0ABM1Z383</accession>
<keyword evidence="3" id="KW-0862">Zinc</keyword>
<protein>
    <recommendedName>
        <fullName evidence="5">PHD-type domain-containing protein</fullName>
    </recommendedName>
</protein>
<evidence type="ECO:0000256" key="1">
    <source>
        <dbReference type="ARBA" id="ARBA00022723"/>
    </source>
</evidence>
<evidence type="ECO:0000256" key="4">
    <source>
        <dbReference type="SAM" id="MobiDB-lite"/>
    </source>
</evidence>
<feature type="region of interest" description="Disordered" evidence="4">
    <location>
        <begin position="197"/>
        <end position="304"/>
    </location>
</feature>
<dbReference type="InterPro" id="IPR005312">
    <property type="entry name" value="DUF1759"/>
</dbReference>
<keyword evidence="1" id="KW-0479">Metal-binding</keyword>
<dbReference type="Proteomes" id="UP000069940">
    <property type="component" value="Unassembled WGS sequence"/>
</dbReference>
<feature type="compositionally biased region" description="Polar residues" evidence="4">
    <location>
        <begin position="288"/>
        <end position="302"/>
    </location>
</feature>
<keyword evidence="2" id="KW-0863">Zinc-finger</keyword>
<dbReference type="InterPro" id="IPR019787">
    <property type="entry name" value="Znf_PHD-finger"/>
</dbReference>
<dbReference type="InterPro" id="IPR013083">
    <property type="entry name" value="Znf_RING/FYVE/PHD"/>
</dbReference>
<feature type="domain" description="PHD-type" evidence="5">
    <location>
        <begin position="21"/>
        <end position="62"/>
    </location>
</feature>
<feature type="compositionally biased region" description="Basic and acidic residues" evidence="4">
    <location>
        <begin position="234"/>
        <end position="244"/>
    </location>
</feature>
<organism evidence="6 7">
    <name type="scientific">Aedes albopictus</name>
    <name type="common">Asian tiger mosquito</name>
    <name type="synonym">Stegomyia albopicta</name>
    <dbReference type="NCBI Taxonomy" id="7160"/>
    <lineage>
        <taxon>Eukaryota</taxon>
        <taxon>Metazoa</taxon>
        <taxon>Ecdysozoa</taxon>
        <taxon>Arthropoda</taxon>
        <taxon>Hexapoda</taxon>
        <taxon>Insecta</taxon>
        <taxon>Pterygota</taxon>
        <taxon>Neoptera</taxon>
        <taxon>Endopterygota</taxon>
        <taxon>Diptera</taxon>
        <taxon>Nematocera</taxon>
        <taxon>Culicoidea</taxon>
        <taxon>Culicidae</taxon>
        <taxon>Culicinae</taxon>
        <taxon>Aedini</taxon>
        <taxon>Aedes</taxon>
        <taxon>Stegomyia</taxon>
    </lineage>
</organism>
<reference evidence="6" key="2">
    <citation type="submission" date="2025-05" db="UniProtKB">
        <authorList>
            <consortium name="EnsemblMetazoa"/>
        </authorList>
    </citation>
    <scope>IDENTIFICATION</scope>
    <source>
        <strain evidence="6">Foshan</strain>
    </source>
</reference>
<dbReference type="PANTHER" id="PTHR47331">
    <property type="entry name" value="PHD-TYPE DOMAIN-CONTAINING PROTEIN"/>
    <property type="match status" value="1"/>
</dbReference>
<dbReference type="SUPFAM" id="SSF57903">
    <property type="entry name" value="FYVE/PHD zinc finger"/>
    <property type="match status" value="1"/>
</dbReference>
<dbReference type="InterPro" id="IPR011011">
    <property type="entry name" value="Znf_FYVE_PHD"/>
</dbReference>
<evidence type="ECO:0000256" key="3">
    <source>
        <dbReference type="ARBA" id="ARBA00022833"/>
    </source>
</evidence>
<keyword evidence="7" id="KW-1185">Reference proteome</keyword>
<sequence>MASDSESVKDQTLFDLTETPCDICGPSTCDEEMIGCDSCSKFFHYRCVGIAEGKSPKKWFCQSKLCQEKSQENQEKQKNAKKQTRTRKNDNESDKSSVISRLAASSVEAKVHALKEKQKRQYEDLEAEMQLRKKEREMQRAFEQRKMELELQMRDEEEEEQRAWRTEMLRKKKEQIQRLKSNQESFERQMAALDEELARLSGQKSKPAPREVKDVSRAGPSGKVNLSVLQLSKENIRKPTRDKESTDEEDEDDENSGNSDRFTRSSASSMEVRSRKMAPTKMREKVGSVSQNRLGQQQTGPTKAQLAARKGLTYNLPKFSGNPEQWPLFYAAYKTSNDTCGYMNHENLIRLQEALEGDALELVSGQLLLPETIPRVIDKLRRHYGRPEQLLESLLEKVNRLDPPQPDNLRSFVPFGNTVEQLCGHLEAADLRQHLVNPLLIKSLVAKLPDREKREWVHYRRDRGETTLRTLTDFLTSIVEDACDANVNIGCNVSPPSTSGVQPSRKRSSESGALYCHCAVSSPTVKLCEKRLKPCRLCRHTDHRLRNCVEFKKLSYDERLKLVIRQKLCQVCLNDHSGQCTFKIRCNVGDS</sequence>
<dbReference type="Pfam" id="PF00628">
    <property type="entry name" value="PHD"/>
    <property type="match status" value="1"/>
</dbReference>
<evidence type="ECO:0000256" key="2">
    <source>
        <dbReference type="ARBA" id="ARBA00022771"/>
    </source>
</evidence>
<dbReference type="Pfam" id="PF03564">
    <property type="entry name" value="DUF1759"/>
    <property type="match status" value="1"/>
</dbReference>
<feature type="region of interest" description="Disordered" evidence="4">
    <location>
        <begin position="69"/>
        <end position="97"/>
    </location>
</feature>
<feature type="compositionally biased region" description="Basic and acidic residues" evidence="4">
    <location>
        <begin position="69"/>
        <end position="78"/>
    </location>
</feature>
<name>A0ABM1Z383_AEDAL</name>
<dbReference type="EnsemblMetazoa" id="AALFPA23_014587.R21196">
    <property type="protein sequence ID" value="AALFPA23_014587.P21196"/>
    <property type="gene ID" value="AALFPA23_014587"/>
</dbReference>
<feature type="compositionally biased region" description="Polar residues" evidence="4">
    <location>
        <begin position="256"/>
        <end position="271"/>
    </location>
</feature>
<evidence type="ECO:0000313" key="7">
    <source>
        <dbReference type="Proteomes" id="UP000069940"/>
    </source>
</evidence>
<evidence type="ECO:0000313" key="6">
    <source>
        <dbReference type="EnsemblMetazoa" id="AALFPA23_014587.P21196"/>
    </source>
</evidence>
<evidence type="ECO:0000259" key="5">
    <source>
        <dbReference type="Pfam" id="PF00628"/>
    </source>
</evidence>
<dbReference type="GeneID" id="134289451"/>